<dbReference type="InterPro" id="IPR032330">
    <property type="entry name" value="EF-G-binding_C"/>
</dbReference>
<dbReference type="EMBL" id="BSER01000002">
    <property type="protein sequence ID" value="GLJ94525.1"/>
    <property type="molecule type" value="Genomic_DNA"/>
</dbReference>
<reference evidence="2" key="2">
    <citation type="submission" date="2023-01" db="EMBL/GenBank/DDBJ databases">
        <authorList>
            <person name="Sun Q."/>
            <person name="Evtushenko L."/>
        </authorList>
    </citation>
    <scope>NUCLEOTIDE SEQUENCE</scope>
    <source>
        <strain evidence="2">VKM Ac-1940</strain>
    </source>
</reference>
<name>A0A9W6HKX8_9MICO</name>
<reference evidence="2" key="1">
    <citation type="journal article" date="2014" name="Int. J. Syst. Evol. Microbiol.">
        <title>Complete genome sequence of Corynebacterium casei LMG S-19264T (=DSM 44701T), isolated from a smear-ripened cheese.</title>
        <authorList>
            <consortium name="US DOE Joint Genome Institute (JGI-PGF)"/>
            <person name="Walter F."/>
            <person name="Albersmeier A."/>
            <person name="Kalinowski J."/>
            <person name="Ruckert C."/>
        </authorList>
    </citation>
    <scope>NUCLEOTIDE SEQUENCE</scope>
    <source>
        <strain evidence="2">VKM Ac-1940</strain>
    </source>
</reference>
<keyword evidence="3" id="KW-1185">Reference proteome</keyword>
<feature type="domain" description="Elongation factor G-binding protein C-terminal treble-clef zinc-finger" evidence="1">
    <location>
        <begin position="8"/>
        <end position="159"/>
    </location>
</feature>
<gene>
    <name evidence="2" type="ORF">GCM10017591_05860</name>
</gene>
<organism evidence="2 3">
    <name type="scientific">Microbacterium dextranolyticum</name>
    <dbReference type="NCBI Taxonomy" id="36806"/>
    <lineage>
        <taxon>Bacteria</taxon>
        <taxon>Bacillati</taxon>
        <taxon>Actinomycetota</taxon>
        <taxon>Actinomycetes</taxon>
        <taxon>Micrococcales</taxon>
        <taxon>Microbacteriaceae</taxon>
        <taxon>Microbacterium</taxon>
    </lineage>
</organism>
<protein>
    <recommendedName>
        <fullName evidence="1">Elongation factor G-binding protein C-terminal treble-clef zinc-finger domain-containing protein</fullName>
    </recommendedName>
</protein>
<dbReference type="Pfam" id="PF16571">
    <property type="entry name" value="FBP_C"/>
    <property type="match status" value="1"/>
</dbReference>
<sequence>MHALTEAQIRASLINVTQSERRNLTLPGDVSDTPWDALQFYGARDRKLALVGYVVVELDGIPTGLLLRQADARPRSRAQCAWCADIHLPNDVLLFTAKRVGDAGRRGDTVGTLACDRFQCNENARRRPTSTYADFDVEAARQSRIGSLRTHVEDFVRGVRDGL</sequence>
<dbReference type="RefSeq" id="WP_204963008.1">
    <property type="nucleotide sequence ID" value="NZ_BAAAUR010000008.1"/>
</dbReference>
<evidence type="ECO:0000313" key="3">
    <source>
        <dbReference type="Proteomes" id="UP001142291"/>
    </source>
</evidence>
<evidence type="ECO:0000313" key="2">
    <source>
        <dbReference type="EMBL" id="GLJ94525.1"/>
    </source>
</evidence>
<dbReference type="AlphaFoldDB" id="A0A9W6HKX8"/>
<accession>A0A9W6HKX8</accession>
<evidence type="ECO:0000259" key="1">
    <source>
        <dbReference type="Pfam" id="PF16571"/>
    </source>
</evidence>
<proteinExistence type="predicted"/>
<dbReference type="Proteomes" id="UP001142291">
    <property type="component" value="Unassembled WGS sequence"/>
</dbReference>
<comment type="caution">
    <text evidence="2">The sequence shown here is derived from an EMBL/GenBank/DDBJ whole genome shotgun (WGS) entry which is preliminary data.</text>
</comment>